<feature type="region of interest" description="Disordered" evidence="1">
    <location>
        <begin position="558"/>
        <end position="592"/>
    </location>
</feature>
<dbReference type="InterPro" id="IPR013087">
    <property type="entry name" value="Znf_C2H2_type"/>
</dbReference>
<reference evidence="3 4" key="1">
    <citation type="submission" date="2018-06" db="EMBL/GenBank/DDBJ databases">
        <title>Fusarium incarnatum-equiseti species complex species 28.</title>
        <authorList>
            <person name="Gardiner D.M."/>
        </authorList>
    </citation>
    <scope>NUCLEOTIDE SEQUENCE [LARGE SCALE GENOMIC DNA]</scope>
    <source>
        <strain evidence="3 4">FIESC_28</strain>
    </source>
</reference>
<dbReference type="GeneID" id="41992294"/>
<evidence type="ECO:0000256" key="1">
    <source>
        <dbReference type="SAM" id="MobiDB-lite"/>
    </source>
</evidence>
<evidence type="ECO:0000259" key="2">
    <source>
        <dbReference type="SMART" id="SM00355"/>
    </source>
</evidence>
<proteinExistence type="predicted"/>
<dbReference type="EMBL" id="QKXC01000058">
    <property type="protein sequence ID" value="RBR24359.1"/>
    <property type="molecule type" value="Genomic_DNA"/>
</dbReference>
<feature type="domain" description="C2H2-type" evidence="2">
    <location>
        <begin position="321"/>
        <end position="349"/>
    </location>
</feature>
<dbReference type="SMART" id="SM00355">
    <property type="entry name" value="ZnF_C2H2"/>
    <property type="match status" value="2"/>
</dbReference>
<name>A0A366S4X5_9HYPO</name>
<dbReference type="InterPro" id="IPR054464">
    <property type="entry name" value="ULD_fung"/>
</dbReference>
<dbReference type="Proteomes" id="UP000253153">
    <property type="component" value="Unassembled WGS sequence"/>
</dbReference>
<accession>A0A366S4X5</accession>
<sequence length="784" mass="86854">MEQGFSQPVDVPTLSTLGHRSDAALHQIVKYSETHDWGRLSVTLEDQQGRFRIWASNLGALQPPESMKSLDQRLKDAPLMRRSVASGLERLQGSAERALAILNKSTPNRSTSSKDGGDAQATTELDELLLSIRSAINHLFSLSILIRRQQPRGRLPEIEGLALESSPDISYLTDKFPKARSNMWLARRLGNNITQQRRLIQYRQHHRESLAKRDVKSSDPTDSATIVATTFQEESNASRTNQTPQDAESSRMSVFTSATSFLSLEDGTTTARSIPDLSDMVLDGVQLDYGEPFECPYCRTILNVGNRYEWKRHVFTDLQPYVCTFQDCAVSSKPFSTRAEWFRHESTVHRLQWSCNWCSQPDTTFKSAEELKKHLNNTHAGMVTAAQMPLIIETCERPVQSFASDSCPLCADWEPPSTKENAKGFSRHLARHLQQLALEALPLAIDGLEIQGASSLSDDESSLSHGSSNEGGVRNQPANPPSILIRGGGGRVNLDTIVKMNEHLIRVHQLDIDYPALSRRDSAPVIQEANSDSHSGSSGNATKEREVLVQEGVHIRSNALTDSGEVTEESGLEQIKGKAPVTPEAAESSQIKESIGASENLVAEDAGNRREWSEPLGGEEIAQEVKAAGAMIEKLHDATVAHEAAKKAAEELKKRIVEDPEAFAQLDPELMAQFEDLRKRTEKAPVRFKDAVGRKFSFPYRLCATWQGMEELIKQAFLHVDMIGPYVMEGRYDLMGPDGEIILPSVWEKMIQPDMSITMAMWPMDNYSAPGKGPFPSDGQGGAP</sequence>
<comment type="caution">
    <text evidence="3">The sequence shown here is derived from an EMBL/GenBank/DDBJ whole genome shotgun (WGS) entry which is preliminary data.</text>
</comment>
<keyword evidence="4" id="KW-1185">Reference proteome</keyword>
<evidence type="ECO:0000313" key="4">
    <source>
        <dbReference type="Proteomes" id="UP000253153"/>
    </source>
</evidence>
<dbReference type="AlphaFoldDB" id="A0A366S4X5"/>
<dbReference type="InterPro" id="IPR058925">
    <property type="entry name" value="zf-C2H2_AcuF"/>
</dbReference>
<dbReference type="OrthoDB" id="3045089at2759"/>
<dbReference type="Pfam" id="PF26082">
    <property type="entry name" value="zf-C2H2_AcuF"/>
    <property type="match status" value="1"/>
</dbReference>
<gene>
    <name evidence="3" type="ORF">FIESC28_02849</name>
</gene>
<dbReference type="PANTHER" id="PTHR35391">
    <property type="entry name" value="C2H2-TYPE DOMAIN-CONTAINING PROTEIN-RELATED"/>
    <property type="match status" value="1"/>
</dbReference>
<feature type="domain" description="C2H2-type" evidence="2">
    <location>
        <begin position="353"/>
        <end position="379"/>
    </location>
</feature>
<dbReference type="PANTHER" id="PTHR35391:SF7">
    <property type="entry name" value="C2H2-TYPE DOMAIN-CONTAINING PROTEIN"/>
    <property type="match status" value="1"/>
</dbReference>
<feature type="region of interest" description="Disordered" evidence="1">
    <location>
        <begin position="456"/>
        <end position="487"/>
    </location>
</feature>
<protein>
    <recommendedName>
        <fullName evidence="2">C2H2-type domain-containing protein</fullName>
    </recommendedName>
</protein>
<organism evidence="3 4">
    <name type="scientific">Fusarium coffeatum</name>
    <dbReference type="NCBI Taxonomy" id="231269"/>
    <lineage>
        <taxon>Eukaryota</taxon>
        <taxon>Fungi</taxon>
        <taxon>Dikarya</taxon>
        <taxon>Ascomycota</taxon>
        <taxon>Pezizomycotina</taxon>
        <taxon>Sordariomycetes</taxon>
        <taxon>Hypocreomycetidae</taxon>
        <taxon>Hypocreales</taxon>
        <taxon>Nectriaceae</taxon>
        <taxon>Fusarium</taxon>
        <taxon>Fusarium incarnatum-equiseti species complex</taxon>
    </lineage>
</organism>
<evidence type="ECO:0000313" key="3">
    <source>
        <dbReference type="EMBL" id="RBR24359.1"/>
    </source>
</evidence>
<dbReference type="RefSeq" id="XP_031018950.1">
    <property type="nucleotide sequence ID" value="XM_031156998.1"/>
</dbReference>
<dbReference type="Pfam" id="PF22893">
    <property type="entry name" value="ULD_2"/>
    <property type="match status" value="1"/>
</dbReference>